<sequence>MLIKRELQMDDYLSNPQKEDTKPIISSLETPKPKKSKSNTSSTPSSSNGSATPSPTKRAKSKASPSTVDQDGLSAKGKFAIMIIEKDIEALKKDEVEAATGLTSGQQRDLVRKDAKGALRKSLMAVAEKL</sequence>
<dbReference type="EMBL" id="KI669460">
    <property type="protein sequence ID" value="OCF59656.1"/>
    <property type="molecule type" value="Genomic_DNA"/>
</dbReference>
<name>A0A1B9IVV9_9TREE</name>
<proteinExistence type="predicted"/>
<dbReference type="AlphaFoldDB" id="A0A1B9IVV9"/>
<dbReference type="Proteomes" id="UP000092583">
    <property type="component" value="Unassembled WGS sequence"/>
</dbReference>
<protein>
    <submittedName>
        <fullName evidence="2">Uncharacterized protein</fullName>
    </submittedName>
</protein>
<evidence type="ECO:0000313" key="2">
    <source>
        <dbReference type="EMBL" id="OCF59656.1"/>
    </source>
</evidence>
<gene>
    <name evidence="2" type="ORF">L486_02328</name>
</gene>
<organism evidence="2 3">
    <name type="scientific">Kwoniella mangroviensis CBS 10435</name>
    <dbReference type="NCBI Taxonomy" id="1331196"/>
    <lineage>
        <taxon>Eukaryota</taxon>
        <taxon>Fungi</taxon>
        <taxon>Dikarya</taxon>
        <taxon>Basidiomycota</taxon>
        <taxon>Agaricomycotina</taxon>
        <taxon>Tremellomycetes</taxon>
        <taxon>Tremellales</taxon>
        <taxon>Cryptococcaceae</taxon>
        <taxon>Kwoniella</taxon>
    </lineage>
</organism>
<keyword evidence="3" id="KW-1185">Reference proteome</keyword>
<accession>A0A1B9IVV9</accession>
<feature type="compositionally biased region" description="Low complexity" evidence="1">
    <location>
        <begin position="38"/>
        <end position="56"/>
    </location>
</feature>
<reference evidence="3" key="2">
    <citation type="submission" date="2013-12" db="EMBL/GenBank/DDBJ databases">
        <title>Evolution of pathogenesis and genome organization in the Tremellales.</title>
        <authorList>
            <person name="Cuomo C."/>
            <person name="Litvintseva A."/>
            <person name="Heitman J."/>
            <person name="Chen Y."/>
            <person name="Sun S."/>
            <person name="Springer D."/>
            <person name="Dromer F."/>
            <person name="Young S."/>
            <person name="Zeng Q."/>
            <person name="Chapman S."/>
            <person name="Gujja S."/>
            <person name="Saif S."/>
            <person name="Birren B."/>
        </authorList>
    </citation>
    <scope>NUCLEOTIDE SEQUENCE [LARGE SCALE GENOMIC DNA]</scope>
    <source>
        <strain evidence="3">CBS 10435</strain>
    </source>
</reference>
<reference evidence="2 3" key="1">
    <citation type="submission" date="2013-07" db="EMBL/GenBank/DDBJ databases">
        <title>The Genome Sequence of Kwoniella mangroviensis CBS10435.</title>
        <authorList>
            <consortium name="The Broad Institute Genome Sequencing Platform"/>
            <person name="Cuomo C."/>
            <person name="Litvintseva A."/>
            <person name="Chen Y."/>
            <person name="Heitman J."/>
            <person name="Sun S."/>
            <person name="Springer D."/>
            <person name="Dromer F."/>
            <person name="Young S.K."/>
            <person name="Zeng Q."/>
            <person name="Gargeya S."/>
            <person name="Fitzgerald M."/>
            <person name="Abouelleil A."/>
            <person name="Alvarado L."/>
            <person name="Berlin A.M."/>
            <person name="Chapman S.B."/>
            <person name="Dewar J."/>
            <person name="Goldberg J."/>
            <person name="Griggs A."/>
            <person name="Gujja S."/>
            <person name="Hansen M."/>
            <person name="Howarth C."/>
            <person name="Imamovic A."/>
            <person name="Larimer J."/>
            <person name="McCowan C."/>
            <person name="Murphy C."/>
            <person name="Pearson M."/>
            <person name="Priest M."/>
            <person name="Roberts A."/>
            <person name="Saif S."/>
            <person name="Shea T."/>
            <person name="Sykes S."/>
            <person name="Wortman J."/>
            <person name="Nusbaum C."/>
            <person name="Birren B."/>
        </authorList>
    </citation>
    <scope>NUCLEOTIDE SEQUENCE [LARGE SCALE GENOMIC DNA]</scope>
    <source>
        <strain evidence="2 3">CBS 10435</strain>
    </source>
</reference>
<dbReference type="STRING" id="1331196.A0A1B9IVV9"/>
<evidence type="ECO:0000256" key="1">
    <source>
        <dbReference type="SAM" id="MobiDB-lite"/>
    </source>
</evidence>
<dbReference type="OrthoDB" id="2564739at2759"/>
<feature type="region of interest" description="Disordered" evidence="1">
    <location>
        <begin position="1"/>
        <end position="72"/>
    </location>
</feature>
<evidence type="ECO:0000313" key="3">
    <source>
        <dbReference type="Proteomes" id="UP000092583"/>
    </source>
</evidence>